<organism evidence="2 3">
    <name type="scientific">Dissostichus eleginoides</name>
    <name type="common">Patagonian toothfish</name>
    <name type="synonym">Dissostichus amissus</name>
    <dbReference type="NCBI Taxonomy" id="100907"/>
    <lineage>
        <taxon>Eukaryota</taxon>
        <taxon>Metazoa</taxon>
        <taxon>Chordata</taxon>
        <taxon>Craniata</taxon>
        <taxon>Vertebrata</taxon>
        <taxon>Euteleostomi</taxon>
        <taxon>Actinopterygii</taxon>
        <taxon>Neopterygii</taxon>
        <taxon>Teleostei</taxon>
        <taxon>Neoteleostei</taxon>
        <taxon>Acanthomorphata</taxon>
        <taxon>Eupercaria</taxon>
        <taxon>Perciformes</taxon>
        <taxon>Notothenioidei</taxon>
        <taxon>Nototheniidae</taxon>
        <taxon>Dissostichus</taxon>
    </lineage>
</organism>
<dbReference type="EMBL" id="JASDAP010000023">
    <property type="protein sequence ID" value="KAK1882787.1"/>
    <property type="molecule type" value="Genomic_DNA"/>
</dbReference>
<dbReference type="AlphaFoldDB" id="A0AAD9EZ67"/>
<protein>
    <submittedName>
        <fullName evidence="2">Solute carrier family 22 member 5</fullName>
    </submittedName>
</protein>
<name>A0AAD9EZ67_DISEL</name>
<keyword evidence="1" id="KW-0812">Transmembrane</keyword>
<gene>
    <name evidence="2" type="ORF">KUDE01_023567</name>
</gene>
<proteinExistence type="predicted"/>
<comment type="caution">
    <text evidence="2">The sequence shown here is derived from an EMBL/GenBank/DDBJ whole genome shotgun (WGS) entry which is preliminary data.</text>
</comment>
<evidence type="ECO:0000313" key="3">
    <source>
        <dbReference type="Proteomes" id="UP001228049"/>
    </source>
</evidence>
<keyword evidence="1" id="KW-0472">Membrane</keyword>
<evidence type="ECO:0000256" key="1">
    <source>
        <dbReference type="SAM" id="Phobius"/>
    </source>
</evidence>
<dbReference type="Proteomes" id="UP001228049">
    <property type="component" value="Unassembled WGS sequence"/>
</dbReference>
<sequence>MTDYEVATAFLGEWGHFQQQVFFLLCLTVIPNGFTGMFIVFVADTPPHRCVIPANVNLTAAWRNRSIPLELDSNSGALVPSKCSRYRLGDVLSFSNRGFLPGVDVNMSNVPTESCLDGWEYDQSVYISTIITEVCAQVCVASGCS</sequence>
<keyword evidence="1" id="KW-1133">Transmembrane helix</keyword>
<evidence type="ECO:0000313" key="2">
    <source>
        <dbReference type="EMBL" id="KAK1882787.1"/>
    </source>
</evidence>
<accession>A0AAD9EZ67</accession>
<keyword evidence="3" id="KW-1185">Reference proteome</keyword>
<reference evidence="2" key="1">
    <citation type="submission" date="2023-04" db="EMBL/GenBank/DDBJ databases">
        <title>Chromosome-level genome of Chaenocephalus aceratus.</title>
        <authorList>
            <person name="Park H."/>
        </authorList>
    </citation>
    <scope>NUCLEOTIDE SEQUENCE</scope>
    <source>
        <strain evidence="2">DE</strain>
        <tissue evidence="2">Muscle</tissue>
    </source>
</reference>
<feature type="transmembrane region" description="Helical" evidence="1">
    <location>
        <begin position="21"/>
        <end position="43"/>
    </location>
</feature>